<organism evidence="3 4">
    <name type="scientific">Streptomyces populi</name>
    <dbReference type="NCBI Taxonomy" id="2058924"/>
    <lineage>
        <taxon>Bacteria</taxon>
        <taxon>Bacillati</taxon>
        <taxon>Actinomycetota</taxon>
        <taxon>Actinomycetes</taxon>
        <taxon>Kitasatosporales</taxon>
        <taxon>Streptomycetaceae</taxon>
        <taxon>Streptomyces</taxon>
    </lineage>
</organism>
<evidence type="ECO:0008006" key="5">
    <source>
        <dbReference type="Google" id="ProtNLM"/>
    </source>
</evidence>
<proteinExistence type="predicted"/>
<dbReference type="PROSITE" id="PS51257">
    <property type="entry name" value="PROKAR_LIPOPROTEIN"/>
    <property type="match status" value="1"/>
</dbReference>
<evidence type="ECO:0000256" key="1">
    <source>
        <dbReference type="SAM" id="MobiDB-lite"/>
    </source>
</evidence>
<evidence type="ECO:0000313" key="4">
    <source>
        <dbReference type="Proteomes" id="UP000236178"/>
    </source>
</evidence>
<feature type="region of interest" description="Disordered" evidence="1">
    <location>
        <begin position="34"/>
        <end position="75"/>
    </location>
</feature>
<sequence>MSTPVRLLTASGLIALLVWGAVACDDGPVEPPSPPLPVLCTPDDADDCSGAHDVPTSEPVPQTSSTPPTAPPARSGCAYWGEIGCPDTPIYVPPPDIGPWS</sequence>
<comment type="caution">
    <text evidence="3">The sequence shown here is derived from an EMBL/GenBank/DDBJ whole genome shotgun (WGS) entry which is preliminary data.</text>
</comment>
<dbReference type="EMBL" id="PJOS01000012">
    <property type="protein sequence ID" value="PKT73309.1"/>
    <property type="molecule type" value="Genomic_DNA"/>
</dbReference>
<dbReference type="Proteomes" id="UP000236178">
    <property type="component" value="Unassembled WGS sequence"/>
</dbReference>
<protein>
    <recommendedName>
        <fullName evidence="5">Lipoprotein</fullName>
    </recommendedName>
</protein>
<gene>
    <name evidence="3" type="ORF">CW362_09225</name>
</gene>
<keyword evidence="2" id="KW-0732">Signal</keyword>
<accession>A0A2I0STQ0</accession>
<feature type="signal peptide" evidence="2">
    <location>
        <begin position="1"/>
        <end position="23"/>
    </location>
</feature>
<feature type="chain" id="PRO_5014163979" description="Lipoprotein" evidence="2">
    <location>
        <begin position="24"/>
        <end position="101"/>
    </location>
</feature>
<keyword evidence="4" id="KW-1185">Reference proteome</keyword>
<feature type="compositionally biased region" description="Low complexity" evidence="1">
    <location>
        <begin position="56"/>
        <end position="75"/>
    </location>
</feature>
<evidence type="ECO:0000313" key="3">
    <source>
        <dbReference type="EMBL" id="PKT73309.1"/>
    </source>
</evidence>
<dbReference type="RefSeq" id="WP_103548884.1">
    <property type="nucleotide sequence ID" value="NZ_JBHJSK010000013.1"/>
</dbReference>
<reference evidence="3 4" key="1">
    <citation type="submission" date="2017-12" db="EMBL/GenBank/DDBJ databases">
        <title>Streptomyces populusis sp. nov., a novel endophytic actinobacterium isolated from stems of Populus adenopoda Maxim.</title>
        <authorList>
            <person name="Wang Z."/>
        </authorList>
    </citation>
    <scope>NUCLEOTIDE SEQUENCE [LARGE SCALE GENOMIC DNA]</scope>
    <source>
        <strain evidence="3 4">A249</strain>
    </source>
</reference>
<evidence type="ECO:0000256" key="2">
    <source>
        <dbReference type="SAM" id="SignalP"/>
    </source>
</evidence>
<name>A0A2I0STQ0_9ACTN</name>
<dbReference type="AlphaFoldDB" id="A0A2I0STQ0"/>